<reference evidence="1 2" key="1">
    <citation type="submission" date="2023-03" db="EMBL/GenBank/DDBJ databases">
        <title>Bacillus Genome Sequencing.</title>
        <authorList>
            <person name="Dunlap C."/>
        </authorList>
    </citation>
    <scope>NUCLEOTIDE SEQUENCE [LARGE SCALE GENOMIC DNA]</scope>
    <source>
        <strain evidence="1 2">BD-525</strain>
    </source>
</reference>
<gene>
    <name evidence="1" type="ORF">P4H66_23360</name>
</gene>
<dbReference type="Proteomes" id="UP001344632">
    <property type="component" value="Unassembled WGS sequence"/>
</dbReference>
<evidence type="ECO:0000313" key="2">
    <source>
        <dbReference type="Proteomes" id="UP001344632"/>
    </source>
</evidence>
<dbReference type="RefSeq" id="WP_326090522.1">
    <property type="nucleotide sequence ID" value="NZ_JARLKZ010000020.1"/>
</dbReference>
<organism evidence="1 2">
    <name type="scientific">Paenibacillus dokdonensis</name>
    <dbReference type="NCBI Taxonomy" id="2567944"/>
    <lineage>
        <taxon>Bacteria</taxon>
        <taxon>Bacillati</taxon>
        <taxon>Bacillota</taxon>
        <taxon>Bacilli</taxon>
        <taxon>Bacillales</taxon>
        <taxon>Paenibacillaceae</taxon>
        <taxon>Paenibacillus</taxon>
    </lineage>
</organism>
<proteinExistence type="predicted"/>
<dbReference type="EMBL" id="JARLKZ010000020">
    <property type="protein sequence ID" value="MEC0242753.1"/>
    <property type="molecule type" value="Genomic_DNA"/>
</dbReference>
<sequence length="80" mass="9320">MMIWSDTTLINRYQVVKSDLELFAAAIFGSRIYIAFDDQENGSKYVVAHSGPVEKYTPEYVRISGVYYSRGQYEFRVHIK</sequence>
<keyword evidence="2" id="KW-1185">Reference proteome</keyword>
<evidence type="ECO:0000313" key="1">
    <source>
        <dbReference type="EMBL" id="MEC0242753.1"/>
    </source>
</evidence>
<evidence type="ECO:0008006" key="3">
    <source>
        <dbReference type="Google" id="ProtNLM"/>
    </source>
</evidence>
<name>A0ABU6GU48_9BACL</name>
<accession>A0ABU6GU48</accession>
<protein>
    <recommendedName>
        <fullName evidence="3">KTSC domain-containing protein</fullName>
    </recommendedName>
</protein>
<comment type="caution">
    <text evidence="1">The sequence shown here is derived from an EMBL/GenBank/DDBJ whole genome shotgun (WGS) entry which is preliminary data.</text>
</comment>